<evidence type="ECO:0000313" key="1">
    <source>
        <dbReference type="EMBL" id="KZS02006.1"/>
    </source>
</evidence>
<dbReference type="AlphaFoldDB" id="A0A164J5T4"/>
<organism evidence="1 2">
    <name type="scientific">Daphnia magna</name>
    <dbReference type="NCBI Taxonomy" id="35525"/>
    <lineage>
        <taxon>Eukaryota</taxon>
        <taxon>Metazoa</taxon>
        <taxon>Ecdysozoa</taxon>
        <taxon>Arthropoda</taxon>
        <taxon>Crustacea</taxon>
        <taxon>Branchiopoda</taxon>
        <taxon>Diplostraca</taxon>
        <taxon>Cladocera</taxon>
        <taxon>Anomopoda</taxon>
        <taxon>Daphniidae</taxon>
        <taxon>Daphnia</taxon>
    </lineage>
</organism>
<dbReference type="Proteomes" id="UP000076858">
    <property type="component" value="Unassembled WGS sequence"/>
</dbReference>
<sequence length="74" mass="8533">MSWTTGVWHETVNSYCCLNGIKLRQEFEETHWMKISGTFNKSRHLAAKPTNSLLSALLLHADEMMLDELEPKLV</sequence>
<accession>A0A164J5T4</accession>
<reference evidence="1 2" key="1">
    <citation type="submission" date="2016-03" db="EMBL/GenBank/DDBJ databases">
        <title>EvidentialGene: Evidence-directed Construction of Genes on Genomes.</title>
        <authorList>
            <person name="Gilbert D.G."/>
            <person name="Choi J.-H."/>
            <person name="Mockaitis K."/>
            <person name="Colbourne J."/>
            <person name="Pfrender M."/>
        </authorList>
    </citation>
    <scope>NUCLEOTIDE SEQUENCE [LARGE SCALE GENOMIC DNA]</scope>
    <source>
        <strain evidence="1 2">Xinb3</strain>
        <tissue evidence="1">Complete organism</tissue>
    </source>
</reference>
<dbReference type="EMBL" id="LRGB01005561">
    <property type="protein sequence ID" value="KZS02006.1"/>
    <property type="molecule type" value="Genomic_DNA"/>
</dbReference>
<comment type="caution">
    <text evidence="1">The sequence shown here is derived from an EMBL/GenBank/DDBJ whole genome shotgun (WGS) entry which is preliminary data.</text>
</comment>
<keyword evidence="2" id="KW-1185">Reference proteome</keyword>
<gene>
    <name evidence="1" type="ORF">APZ42_001124</name>
</gene>
<evidence type="ECO:0000313" key="2">
    <source>
        <dbReference type="Proteomes" id="UP000076858"/>
    </source>
</evidence>
<name>A0A164J5T4_9CRUS</name>
<protein>
    <submittedName>
        <fullName evidence="1">Uncharacterized protein</fullName>
    </submittedName>
</protein>
<proteinExistence type="predicted"/>